<evidence type="ECO:0000313" key="3">
    <source>
        <dbReference type="Proteomes" id="UP000184074"/>
    </source>
</evidence>
<feature type="transmembrane region" description="Helical" evidence="1">
    <location>
        <begin position="108"/>
        <end position="129"/>
    </location>
</feature>
<feature type="transmembrane region" description="Helical" evidence="1">
    <location>
        <begin position="41"/>
        <end position="59"/>
    </location>
</feature>
<reference evidence="2 3" key="1">
    <citation type="submission" date="2016-11" db="EMBL/GenBank/DDBJ databases">
        <authorList>
            <person name="Jaros S."/>
            <person name="Januszkiewicz K."/>
            <person name="Wedrychowicz H."/>
        </authorList>
    </citation>
    <scope>NUCLEOTIDE SEQUENCE [LARGE SCALE GENOMIC DNA]</scope>
    <source>
        <strain evidence="2 3">DSM 28715</strain>
    </source>
</reference>
<name>A0A1M5LDF0_9RHOB</name>
<keyword evidence="1" id="KW-0812">Transmembrane</keyword>
<accession>A0A1M5LDF0</accession>
<dbReference type="Pfam" id="PF20398">
    <property type="entry name" value="DUF6691"/>
    <property type="match status" value="1"/>
</dbReference>
<evidence type="ECO:0000256" key="1">
    <source>
        <dbReference type="SAM" id="Phobius"/>
    </source>
</evidence>
<keyword evidence="1" id="KW-0472">Membrane</keyword>
<dbReference type="EMBL" id="FQXB01000001">
    <property type="protein sequence ID" value="SHG63047.1"/>
    <property type="molecule type" value="Genomic_DNA"/>
</dbReference>
<dbReference type="Proteomes" id="UP000184074">
    <property type="component" value="Unassembled WGS sequence"/>
</dbReference>
<dbReference type="STRING" id="1508389.SAMN05444003_0231"/>
<dbReference type="RefSeq" id="WP_072898641.1">
    <property type="nucleotide sequence ID" value="NZ_FQXB01000001.1"/>
</dbReference>
<proteinExistence type="predicted"/>
<dbReference type="InterPro" id="IPR046513">
    <property type="entry name" value="DUF6691"/>
</dbReference>
<evidence type="ECO:0008006" key="4">
    <source>
        <dbReference type="Google" id="ProtNLM"/>
    </source>
</evidence>
<evidence type="ECO:0000313" key="2">
    <source>
        <dbReference type="EMBL" id="SHG63047.1"/>
    </source>
</evidence>
<protein>
    <recommendedName>
        <fullName evidence="4">Sulphur transport domain-containing protein</fullName>
    </recommendedName>
</protein>
<organism evidence="2 3">
    <name type="scientific">Cognatiyoonia sediminum</name>
    <dbReference type="NCBI Taxonomy" id="1508389"/>
    <lineage>
        <taxon>Bacteria</taxon>
        <taxon>Pseudomonadati</taxon>
        <taxon>Pseudomonadota</taxon>
        <taxon>Alphaproteobacteria</taxon>
        <taxon>Rhodobacterales</taxon>
        <taxon>Paracoccaceae</taxon>
        <taxon>Cognatiyoonia</taxon>
    </lineage>
</organism>
<dbReference type="AlphaFoldDB" id="A0A1M5LDF0"/>
<dbReference type="OrthoDB" id="9790409at2"/>
<gene>
    <name evidence="2" type="ORF">SAMN05444003_0231</name>
</gene>
<keyword evidence="1" id="KW-1133">Transmembrane helix</keyword>
<feature type="transmembrane region" description="Helical" evidence="1">
    <location>
        <begin position="79"/>
        <end position="96"/>
    </location>
</feature>
<sequence>MRSLVAFLVGGLFGAGLLISGMTDTRKVQGWLDIFGDWDPTLAFVMGGAIIPMAIAWQLTKGRTALIGGAFTALSDPQVDRRIVIGSVLFGAGWGLSGPCPGPAIASLSFGGLSGLVFATAMIGGMAMAPTANRYLDGSPQTA</sequence>
<keyword evidence="3" id="KW-1185">Reference proteome</keyword>